<dbReference type="SUPFAM" id="SSF52540">
    <property type="entry name" value="P-loop containing nucleoside triphosphate hydrolases"/>
    <property type="match status" value="1"/>
</dbReference>
<reference evidence="5 6" key="1">
    <citation type="journal article" date="2024" name="Proc. Natl. Acad. Sci. U.S.A.">
        <title>The genetic regulatory architecture and epigenomic basis for age-related changes in rattlesnake venom.</title>
        <authorList>
            <person name="Hogan M.P."/>
            <person name="Holding M.L."/>
            <person name="Nystrom G.S."/>
            <person name="Colston T.J."/>
            <person name="Bartlett D.A."/>
            <person name="Mason A.J."/>
            <person name="Ellsworth S.A."/>
            <person name="Rautsaw R.M."/>
            <person name="Lawrence K.C."/>
            <person name="Strickland J.L."/>
            <person name="He B."/>
            <person name="Fraser P."/>
            <person name="Margres M.J."/>
            <person name="Gilbert D.M."/>
            <person name="Gibbs H.L."/>
            <person name="Parkinson C.L."/>
            <person name="Rokyta D.R."/>
        </authorList>
    </citation>
    <scope>NUCLEOTIDE SEQUENCE [LARGE SCALE GENOMIC DNA]</scope>
    <source>
        <strain evidence="5">DRR0105</strain>
    </source>
</reference>
<dbReference type="Proteomes" id="UP001474421">
    <property type="component" value="Unassembled WGS sequence"/>
</dbReference>
<dbReference type="PANTHER" id="PTHR11783">
    <property type="entry name" value="SULFOTRANSFERASE SULT"/>
    <property type="match status" value="1"/>
</dbReference>
<name>A0AAW1B5J8_CROAD</name>
<accession>A0AAW1B5J8</accession>
<sequence>MELLRRALKEFDPRLLKRSKLVEVEGISLLDSTAANLELLRNFKAQPDDLLICTYPKAGTTWMQEIVDMIQHGGDKQKCARAPIYERIPFIDLFPIKPISSGLEMAEAMPSPRTLKSHLPVQLLPPSFWEQNCKVIYVARNVKDTIVSYFHFHRMNQALPEPGNWDQFVENFLTGKIAWGSWFEHVRGWWEVKNSHPIRRIRDR</sequence>
<evidence type="ECO:0000259" key="4">
    <source>
        <dbReference type="Pfam" id="PF00685"/>
    </source>
</evidence>
<dbReference type="GO" id="GO:0008146">
    <property type="term" value="F:sulfotransferase activity"/>
    <property type="evidence" value="ECO:0007669"/>
    <property type="project" value="InterPro"/>
</dbReference>
<dbReference type="Pfam" id="PF00685">
    <property type="entry name" value="Sulfotransfer_1"/>
    <property type="match status" value="1"/>
</dbReference>
<evidence type="ECO:0000256" key="3">
    <source>
        <dbReference type="RuleBase" id="RU361155"/>
    </source>
</evidence>
<proteinExistence type="inferred from homology"/>
<keyword evidence="2 3" id="KW-0808">Transferase</keyword>
<comment type="caution">
    <text evidence="5">The sequence shown here is derived from an EMBL/GenBank/DDBJ whole genome shotgun (WGS) entry which is preliminary data.</text>
</comment>
<dbReference type="EMBL" id="JAOTOJ010000008">
    <property type="protein sequence ID" value="KAK9397408.1"/>
    <property type="molecule type" value="Genomic_DNA"/>
</dbReference>
<evidence type="ECO:0000256" key="2">
    <source>
        <dbReference type="ARBA" id="ARBA00022679"/>
    </source>
</evidence>
<organism evidence="5 6">
    <name type="scientific">Crotalus adamanteus</name>
    <name type="common">Eastern diamondback rattlesnake</name>
    <dbReference type="NCBI Taxonomy" id="8729"/>
    <lineage>
        <taxon>Eukaryota</taxon>
        <taxon>Metazoa</taxon>
        <taxon>Chordata</taxon>
        <taxon>Craniata</taxon>
        <taxon>Vertebrata</taxon>
        <taxon>Euteleostomi</taxon>
        <taxon>Lepidosauria</taxon>
        <taxon>Squamata</taxon>
        <taxon>Bifurcata</taxon>
        <taxon>Unidentata</taxon>
        <taxon>Episquamata</taxon>
        <taxon>Toxicofera</taxon>
        <taxon>Serpentes</taxon>
        <taxon>Colubroidea</taxon>
        <taxon>Viperidae</taxon>
        <taxon>Crotalinae</taxon>
        <taxon>Crotalus</taxon>
    </lineage>
</organism>
<dbReference type="InterPro" id="IPR027417">
    <property type="entry name" value="P-loop_NTPase"/>
</dbReference>
<evidence type="ECO:0000313" key="6">
    <source>
        <dbReference type="Proteomes" id="UP001474421"/>
    </source>
</evidence>
<evidence type="ECO:0000256" key="1">
    <source>
        <dbReference type="ARBA" id="ARBA00005771"/>
    </source>
</evidence>
<keyword evidence="6" id="KW-1185">Reference proteome</keyword>
<dbReference type="AlphaFoldDB" id="A0AAW1B5J8"/>
<evidence type="ECO:0000313" key="5">
    <source>
        <dbReference type="EMBL" id="KAK9397408.1"/>
    </source>
</evidence>
<feature type="domain" description="Sulfotransferase" evidence="4">
    <location>
        <begin position="47"/>
        <end position="198"/>
    </location>
</feature>
<dbReference type="EC" id="2.8.2.-" evidence="3"/>
<gene>
    <name evidence="5" type="ORF">NXF25_020769</name>
</gene>
<dbReference type="InterPro" id="IPR000863">
    <property type="entry name" value="Sulfotransferase_dom"/>
</dbReference>
<comment type="similarity">
    <text evidence="1 3">Belongs to the sulfotransferase 1 family.</text>
</comment>
<protein>
    <recommendedName>
        <fullName evidence="3">Sulfotransferase</fullName>
        <ecNumber evidence="3">2.8.2.-</ecNumber>
    </recommendedName>
</protein>
<dbReference type="Gene3D" id="3.40.50.300">
    <property type="entry name" value="P-loop containing nucleotide triphosphate hydrolases"/>
    <property type="match status" value="1"/>
</dbReference>